<proteinExistence type="predicted"/>
<dbReference type="SUPFAM" id="SSF51905">
    <property type="entry name" value="FAD/NAD(P)-binding domain"/>
    <property type="match status" value="1"/>
</dbReference>
<dbReference type="EMBL" id="VHQI01000007">
    <property type="protein sequence ID" value="TPW41600.1"/>
    <property type="molecule type" value="Genomic_DNA"/>
</dbReference>
<protein>
    <submittedName>
        <fullName evidence="3">FAD-binding oxidoreductase</fullName>
    </submittedName>
</protein>
<dbReference type="AlphaFoldDB" id="A0A506V8C7"/>
<dbReference type="PANTHER" id="PTHR13847:SF281">
    <property type="entry name" value="FAD DEPENDENT OXIDOREDUCTASE DOMAIN-CONTAINING PROTEIN"/>
    <property type="match status" value="1"/>
</dbReference>
<evidence type="ECO:0000259" key="2">
    <source>
        <dbReference type="Pfam" id="PF01266"/>
    </source>
</evidence>
<evidence type="ECO:0000313" key="4">
    <source>
        <dbReference type="Proteomes" id="UP000319523"/>
    </source>
</evidence>
<keyword evidence="1" id="KW-0560">Oxidoreductase</keyword>
<dbReference type="PANTHER" id="PTHR13847">
    <property type="entry name" value="SARCOSINE DEHYDROGENASE-RELATED"/>
    <property type="match status" value="1"/>
</dbReference>
<reference evidence="3 4" key="1">
    <citation type="submission" date="2019-06" db="EMBL/GenBank/DDBJ databases">
        <authorList>
            <person name="Yang Y."/>
        </authorList>
    </citation>
    <scope>NUCLEOTIDE SEQUENCE [LARGE SCALE GENOMIC DNA]</scope>
    <source>
        <strain evidence="3 4">BIT-26</strain>
    </source>
</reference>
<evidence type="ECO:0000313" key="3">
    <source>
        <dbReference type="EMBL" id="TPW41600.1"/>
    </source>
</evidence>
<feature type="domain" description="FAD dependent oxidoreductase" evidence="2">
    <location>
        <begin position="33"/>
        <end position="388"/>
    </location>
</feature>
<name>A0A506V8C7_9GAMM</name>
<dbReference type="InterPro" id="IPR006076">
    <property type="entry name" value="FAD-dep_OxRdtase"/>
</dbReference>
<dbReference type="Gene3D" id="3.30.9.10">
    <property type="entry name" value="D-Amino Acid Oxidase, subunit A, domain 2"/>
    <property type="match status" value="1"/>
</dbReference>
<comment type="caution">
    <text evidence="3">The sequence shown here is derived from an EMBL/GenBank/DDBJ whole genome shotgun (WGS) entry which is preliminary data.</text>
</comment>
<dbReference type="RefSeq" id="WP_141176538.1">
    <property type="nucleotide sequence ID" value="NZ_JBHUFX010000006.1"/>
</dbReference>
<dbReference type="Proteomes" id="UP000319523">
    <property type="component" value="Unassembled WGS sequence"/>
</dbReference>
<organism evidence="3 4">
    <name type="scientific">Mixta tenebrionis</name>
    <dbReference type="NCBI Taxonomy" id="2562439"/>
    <lineage>
        <taxon>Bacteria</taxon>
        <taxon>Pseudomonadati</taxon>
        <taxon>Pseudomonadota</taxon>
        <taxon>Gammaproteobacteria</taxon>
        <taxon>Enterobacterales</taxon>
        <taxon>Erwiniaceae</taxon>
        <taxon>Mixta</taxon>
    </lineage>
</organism>
<keyword evidence="4" id="KW-1185">Reference proteome</keyword>
<dbReference type="GO" id="GO:0005737">
    <property type="term" value="C:cytoplasm"/>
    <property type="evidence" value="ECO:0007669"/>
    <property type="project" value="TreeGrafter"/>
</dbReference>
<dbReference type="OrthoDB" id="311718at2"/>
<dbReference type="InterPro" id="IPR036188">
    <property type="entry name" value="FAD/NAD-bd_sf"/>
</dbReference>
<gene>
    <name evidence="3" type="ORF">FKM52_12650</name>
</gene>
<accession>A0A506V8C7</accession>
<sequence>MNAIPLNQNISGWLSQHPQPALFPALTTAVDADWVVIGAGFAGLAFARRLATLHPEKKIVVLEAGTAYEGASGRNSGFIIGLPHNIGSSTAELQKAHAWRKLLQAGKARLKKLVDEHHIACDWEEAGKYHCQAASGQERILQDYCASLEQMGESYQRLDAQALRDRLGTQFYQQGIFTPDTVLVNPALLVAGLAQTLPENVSLYYHSPALDISYDRLATVYTPTGLVRAPKIMLATNALSANLLPGIRRQAAMATFASLTPPLSEQQLARLPQMESWGLTPVNAIAGATLRFTADRRFLLRQHVVPALRGRVTAAQTERAIRSHRQFFAKVYPQLSDVSFSHCWSGTISVTRNGAPLWGKINNFLYTAGGCNGAGITKQTIAGELLADSVSGEDNPLLAEMQSLGKANWLPPSPVLDIAIEAALQKERWLGRKEC</sequence>
<dbReference type="GO" id="GO:0016491">
    <property type="term" value="F:oxidoreductase activity"/>
    <property type="evidence" value="ECO:0007669"/>
    <property type="project" value="UniProtKB-KW"/>
</dbReference>
<dbReference type="Gene3D" id="3.50.50.60">
    <property type="entry name" value="FAD/NAD(P)-binding domain"/>
    <property type="match status" value="1"/>
</dbReference>
<evidence type="ECO:0000256" key="1">
    <source>
        <dbReference type="ARBA" id="ARBA00023002"/>
    </source>
</evidence>
<dbReference type="Pfam" id="PF01266">
    <property type="entry name" value="DAO"/>
    <property type="match status" value="1"/>
</dbReference>